<dbReference type="Gene3D" id="2.30.60.10">
    <property type="entry name" value="Cyanovirin-N"/>
    <property type="match status" value="1"/>
</dbReference>
<evidence type="ECO:0000313" key="3">
    <source>
        <dbReference type="Proteomes" id="UP001447188"/>
    </source>
</evidence>
<gene>
    <name evidence="2" type="ORF">Q9L58_002061</name>
</gene>
<proteinExistence type="predicted"/>
<name>A0ABR3GSY9_9PEZI</name>
<dbReference type="SMART" id="SM01111">
    <property type="entry name" value="CVNH"/>
    <property type="match status" value="1"/>
</dbReference>
<dbReference type="Pfam" id="PF08881">
    <property type="entry name" value="CVNH"/>
    <property type="match status" value="1"/>
</dbReference>
<dbReference type="InterPro" id="IPR036673">
    <property type="entry name" value="Cyanovirin-N_sf"/>
</dbReference>
<dbReference type="Proteomes" id="UP001447188">
    <property type="component" value="Unassembled WGS sequence"/>
</dbReference>
<evidence type="ECO:0000313" key="2">
    <source>
        <dbReference type="EMBL" id="KAL0638832.1"/>
    </source>
</evidence>
<keyword evidence="3" id="KW-1185">Reference proteome</keyword>
<sequence length="118" mass="13368">MSGRNQVVGSFSDSCKNMELKHGHILRAECKNAAGHWVTSEIDLNSCIGNLNGYLSWDYTDFTKSSHEIRLTDNGTKIEARLTRQDHGTSEPQGIYLNERIINRDGRLHFVPHNEVGR</sequence>
<dbReference type="PANTHER" id="PTHR42076">
    <property type="entry name" value="CYANOVIRIN-N HOMOLOG"/>
    <property type="match status" value="1"/>
</dbReference>
<dbReference type="PANTHER" id="PTHR42076:SF1">
    <property type="entry name" value="CYANOVIRIN-N DOMAIN-CONTAINING PROTEIN"/>
    <property type="match status" value="1"/>
</dbReference>
<feature type="domain" description="Cyanovirin-N" evidence="1">
    <location>
        <begin position="10"/>
        <end position="110"/>
    </location>
</feature>
<reference evidence="2 3" key="1">
    <citation type="submission" date="2024-02" db="EMBL/GenBank/DDBJ databases">
        <title>Discinaceae phylogenomics.</title>
        <authorList>
            <person name="Dirks A.C."/>
            <person name="James T.Y."/>
        </authorList>
    </citation>
    <scope>NUCLEOTIDE SEQUENCE [LARGE SCALE GENOMIC DNA]</scope>
    <source>
        <strain evidence="2 3">ACD0624</strain>
    </source>
</reference>
<comment type="caution">
    <text evidence="2">The sequence shown here is derived from an EMBL/GenBank/DDBJ whole genome shotgun (WGS) entry which is preliminary data.</text>
</comment>
<accession>A0ABR3GSY9</accession>
<dbReference type="SUPFAM" id="SSF51322">
    <property type="entry name" value="Cyanovirin-N"/>
    <property type="match status" value="1"/>
</dbReference>
<dbReference type="EMBL" id="JBBBZM010000017">
    <property type="protein sequence ID" value="KAL0638832.1"/>
    <property type="molecule type" value="Genomic_DNA"/>
</dbReference>
<dbReference type="InterPro" id="IPR011058">
    <property type="entry name" value="Cyanovirin-N"/>
</dbReference>
<protein>
    <recommendedName>
        <fullName evidence="1">Cyanovirin-N domain-containing protein</fullName>
    </recommendedName>
</protein>
<evidence type="ECO:0000259" key="1">
    <source>
        <dbReference type="SMART" id="SM01111"/>
    </source>
</evidence>
<organism evidence="2 3">
    <name type="scientific">Discina gigas</name>
    <dbReference type="NCBI Taxonomy" id="1032678"/>
    <lineage>
        <taxon>Eukaryota</taxon>
        <taxon>Fungi</taxon>
        <taxon>Dikarya</taxon>
        <taxon>Ascomycota</taxon>
        <taxon>Pezizomycotina</taxon>
        <taxon>Pezizomycetes</taxon>
        <taxon>Pezizales</taxon>
        <taxon>Discinaceae</taxon>
        <taxon>Discina</taxon>
    </lineage>
</organism>